<dbReference type="RefSeq" id="WP_387346398.1">
    <property type="nucleotide sequence ID" value="NZ_JBIAXI010000026.1"/>
</dbReference>
<evidence type="ECO:0000313" key="1">
    <source>
        <dbReference type="EMBL" id="MFF4777904.1"/>
    </source>
</evidence>
<dbReference type="Proteomes" id="UP001602119">
    <property type="component" value="Unassembled WGS sequence"/>
</dbReference>
<organism evidence="1 2">
    <name type="scientific">Microtetraspora fusca</name>
    <dbReference type="NCBI Taxonomy" id="1997"/>
    <lineage>
        <taxon>Bacteria</taxon>
        <taxon>Bacillati</taxon>
        <taxon>Actinomycetota</taxon>
        <taxon>Actinomycetes</taxon>
        <taxon>Streptosporangiales</taxon>
        <taxon>Streptosporangiaceae</taxon>
        <taxon>Microtetraspora</taxon>
    </lineage>
</organism>
<dbReference type="EMBL" id="JBIAXI010000026">
    <property type="protein sequence ID" value="MFF4777904.1"/>
    <property type="molecule type" value="Genomic_DNA"/>
</dbReference>
<evidence type="ECO:0000313" key="2">
    <source>
        <dbReference type="Proteomes" id="UP001602119"/>
    </source>
</evidence>
<gene>
    <name evidence="1" type="ORF">ACFY05_34275</name>
</gene>
<keyword evidence="2" id="KW-1185">Reference proteome</keyword>
<sequence length="569" mass="62744">MVSTGRYRTVFHTELTPADAFSTAVREVRSWLLAKSAHQHIDIAAYDAGQARLGDGIVLLRNVRSGGDGAQTSQWQLREHKDGGYWLSSLVVHAPAKAPADQRTWFWLDVEHVRTADGPDDGGRPMLAGLPNIARQLLAAVDARDHWAQLTDKPMLIRPNSIDDLLEVLTDEERRLPAVVASPHSRIPFDSWKKAIEKVTRFLPGLASLYILDPLAAAQFNRAVGDAYEIRSGSVRTYFPDLDFAVDDDASRHRVLSASRIEVESGRSAQLLAALPRRLASDGRLPKPLSKLSRTILSSGAAAPRSSVPTQITPSFDFSVLMNENVKIREENAEVLELLVLAGHEERKLRDEMADLQDGLLDTAGELEAANRKIAELTDWVRVLRQRLEKAGRAAEAFVPTETPTVLPAELPEVLTRLAELDRIQFTGGVDPVWKLEERAQSSTWAQTTWQVALAFQDYATAVANGQFSGDFRRWCTEPPSGVAAISAGKVKSDESETVHNNAKMRRQRELPVPVEVAPSGRIFMGSHIRIGGGAGMSAPRLHFHDDVKRTGKIYIGYLGPHLDVKSTN</sequence>
<accession>A0ABW6VEX4</accession>
<proteinExistence type="predicted"/>
<comment type="caution">
    <text evidence="1">The sequence shown here is derived from an EMBL/GenBank/DDBJ whole genome shotgun (WGS) entry which is preliminary data.</text>
</comment>
<evidence type="ECO:0008006" key="3">
    <source>
        <dbReference type="Google" id="ProtNLM"/>
    </source>
</evidence>
<name>A0ABW6VEX4_MICFU</name>
<protein>
    <recommendedName>
        <fullName evidence="3">DUF4365 domain-containing protein</fullName>
    </recommendedName>
</protein>
<reference evidence="1 2" key="1">
    <citation type="submission" date="2024-10" db="EMBL/GenBank/DDBJ databases">
        <title>The Natural Products Discovery Center: Release of the First 8490 Sequenced Strains for Exploring Actinobacteria Biosynthetic Diversity.</title>
        <authorList>
            <person name="Kalkreuter E."/>
            <person name="Kautsar S.A."/>
            <person name="Yang D."/>
            <person name="Bader C.D."/>
            <person name="Teijaro C.N."/>
            <person name="Fluegel L."/>
            <person name="Davis C.M."/>
            <person name="Simpson J.R."/>
            <person name="Lauterbach L."/>
            <person name="Steele A.D."/>
            <person name="Gui C."/>
            <person name="Meng S."/>
            <person name="Li G."/>
            <person name="Viehrig K."/>
            <person name="Ye F."/>
            <person name="Su P."/>
            <person name="Kiefer A.F."/>
            <person name="Nichols A."/>
            <person name="Cepeda A.J."/>
            <person name="Yan W."/>
            <person name="Fan B."/>
            <person name="Jiang Y."/>
            <person name="Adhikari A."/>
            <person name="Zheng C.-J."/>
            <person name="Schuster L."/>
            <person name="Cowan T.M."/>
            <person name="Smanski M.J."/>
            <person name="Chevrette M.G."/>
            <person name="De Carvalho L.P.S."/>
            <person name="Shen B."/>
        </authorList>
    </citation>
    <scope>NUCLEOTIDE SEQUENCE [LARGE SCALE GENOMIC DNA]</scope>
    <source>
        <strain evidence="1 2">NPDC001281</strain>
    </source>
</reference>